<evidence type="ECO:0000256" key="1">
    <source>
        <dbReference type="ARBA" id="ARBA00022723"/>
    </source>
</evidence>
<dbReference type="Pfam" id="PF13639">
    <property type="entry name" value="zf-RING_2"/>
    <property type="match status" value="1"/>
</dbReference>
<evidence type="ECO:0000256" key="4">
    <source>
        <dbReference type="PROSITE-ProRule" id="PRU00601"/>
    </source>
</evidence>
<sequence>MAVSSFGCEHYKRNCLLKAPCCSKLYVCRLCHDAKEQHVMNRFKVKDVQCASCLRTQKAQQTCESCGIVFGEYYCNICHLYDADKQQYHCDPCGICRIGPKEKYFHCVKCNLCLAIDLEGNHKCVENVSRQNCPVCMEDIHTSRIGAQVLSCGHLLHKTCYEDLAKYKEYRCPLCKHSAWNMENCWEEMDKEISQTPMPTEFQNATVQILCNDCQTHCTVIFHVLGLKCNNCGSYNTAQNGGLSFQQSQT</sequence>
<keyword evidence="3" id="KW-0862">Zinc</keyword>
<protein>
    <recommendedName>
        <fullName evidence="10">Ring finger and CHY zinc finger domain containing 1</fullName>
    </recommendedName>
</protein>
<dbReference type="Gene3D" id="3.30.40.10">
    <property type="entry name" value="Zinc/RING finger domain, C3HC4 (zinc finger)"/>
    <property type="match status" value="1"/>
</dbReference>
<dbReference type="GO" id="GO:0016567">
    <property type="term" value="P:protein ubiquitination"/>
    <property type="evidence" value="ECO:0007669"/>
    <property type="project" value="TreeGrafter"/>
</dbReference>
<keyword evidence="1" id="KW-0479">Metal-binding</keyword>
<dbReference type="GO" id="GO:0006511">
    <property type="term" value="P:ubiquitin-dependent protein catabolic process"/>
    <property type="evidence" value="ECO:0007669"/>
    <property type="project" value="TreeGrafter"/>
</dbReference>
<dbReference type="Pfam" id="PF05495">
    <property type="entry name" value="zf-CHY"/>
    <property type="match status" value="1"/>
</dbReference>
<feature type="domain" description="CHY-type" evidence="6">
    <location>
        <begin position="1"/>
        <end position="68"/>
    </location>
</feature>
<dbReference type="PROSITE" id="PS51270">
    <property type="entry name" value="ZF_CTCHY"/>
    <property type="match status" value="1"/>
</dbReference>
<dbReference type="FunFam" id="3.30.40.10:FF:000188">
    <property type="entry name" value="RING finger and CHY zinc finger domain-containing protein 1"/>
    <property type="match status" value="1"/>
</dbReference>
<dbReference type="Proteomes" id="UP000694620">
    <property type="component" value="Chromosome 5"/>
</dbReference>
<evidence type="ECO:0000256" key="2">
    <source>
        <dbReference type="ARBA" id="ARBA00022771"/>
    </source>
</evidence>
<evidence type="ECO:0000256" key="3">
    <source>
        <dbReference type="ARBA" id="ARBA00022833"/>
    </source>
</evidence>
<dbReference type="SMART" id="SM00184">
    <property type="entry name" value="RING"/>
    <property type="match status" value="1"/>
</dbReference>
<dbReference type="Ensembl" id="ENSECRT00000018764.1">
    <property type="protein sequence ID" value="ENSECRP00000018393.1"/>
    <property type="gene ID" value="ENSECRG00000012301.1"/>
</dbReference>
<dbReference type="Pfam" id="PF14599">
    <property type="entry name" value="zinc_ribbon_6"/>
    <property type="match status" value="1"/>
</dbReference>
<dbReference type="GO" id="GO:0005634">
    <property type="term" value="C:nucleus"/>
    <property type="evidence" value="ECO:0007669"/>
    <property type="project" value="TreeGrafter"/>
</dbReference>
<evidence type="ECO:0008006" key="10">
    <source>
        <dbReference type="Google" id="ProtNLM"/>
    </source>
</evidence>
<dbReference type="PROSITE" id="PS50089">
    <property type="entry name" value="ZF_RING_2"/>
    <property type="match status" value="1"/>
</dbReference>
<dbReference type="Gene3D" id="2.20.28.10">
    <property type="match status" value="1"/>
</dbReference>
<evidence type="ECO:0000313" key="9">
    <source>
        <dbReference type="Proteomes" id="UP000694620"/>
    </source>
</evidence>
<dbReference type="InterPro" id="IPR013083">
    <property type="entry name" value="Znf_RING/FYVE/PHD"/>
</dbReference>
<feature type="domain" description="CTCHY-type" evidence="7">
    <location>
        <begin position="70"/>
        <end position="132"/>
    </location>
</feature>
<dbReference type="SUPFAM" id="SSF161245">
    <property type="entry name" value="Zinc hairpin stack"/>
    <property type="match status" value="1"/>
</dbReference>
<dbReference type="PROSITE" id="PS51266">
    <property type="entry name" value="ZF_CHY"/>
    <property type="match status" value="1"/>
</dbReference>
<dbReference type="AlphaFoldDB" id="A0A8C4SR06"/>
<evidence type="ECO:0000259" key="7">
    <source>
        <dbReference type="PROSITE" id="PS51270"/>
    </source>
</evidence>
<dbReference type="PANTHER" id="PTHR21319:SF53">
    <property type="entry name" value="RING FINGER AND CHY ZINC FINGER DOMAIN-CONTAINING PROTEIN 1"/>
    <property type="match status" value="1"/>
</dbReference>
<dbReference type="PANTHER" id="PTHR21319">
    <property type="entry name" value="RING FINGER AND CHY ZINC FINGER DOMAIN-CONTAINING PROTEIN 1"/>
    <property type="match status" value="1"/>
</dbReference>
<dbReference type="InterPro" id="IPR037275">
    <property type="entry name" value="Znf_CTCHY_sf"/>
</dbReference>
<dbReference type="InterPro" id="IPR008913">
    <property type="entry name" value="Znf_CHY"/>
</dbReference>
<dbReference type="GeneID" id="114652086"/>
<dbReference type="OrthoDB" id="411372at2759"/>
<dbReference type="InterPro" id="IPR039512">
    <property type="entry name" value="RCHY1_zinc-ribbon"/>
</dbReference>
<keyword evidence="9" id="KW-1185">Reference proteome</keyword>
<accession>A0A8C4SR06</accession>
<dbReference type="CTD" id="25898"/>
<dbReference type="GeneTree" id="ENSGT00940000165184"/>
<dbReference type="InterPro" id="IPR001841">
    <property type="entry name" value="Znf_RING"/>
</dbReference>
<dbReference type="CDD" id="cd16464">
    <property type="entry name" value="RING-H2_Pirh2-like"/>
    <property type="match status" value="1"/>
</dbReference>
<dbReference type="GO" id="GO:0061630">
    <property type="term" value="F:ubiquitin protein ligase activity"/>
    <property type="evidence" value="ECO:0007669"/>
    <property type="project" value="TreeGrafter"/>
</dbReference>
<evidence type="ECO:0000259" key="6">
    <source>
        <dbReference type="PROSITE" id="PS51266"/>
    </source>
</evidence>
<keyword evidence="2 4" id="KW-0863">Zinc-finger</keyword>
<reference evidence="8" key="1">
    <citation type="submission" date="2021-06" db="EMBL/GenBank/DDBJ databases">
        <authorList>
            <consortium name="Wellcome Sanger Institute Data Sharing"/>
        </authorList>
    </citation>
    <scope>NUCLEOTIDE SEQUENCE [LARGE SCALE GENOMIC DNA]</scope>
</reference>
<dbReference type="GO" id="GO:0008270">
    <property type="term" value="F:zinc ion binding"/>
    <property type="evidence" value="ECO:0007669"/>
    <property type="project" value="UniProtKB-KW"/>
</dbReference>
<name>A0A8C4SR06_ERPCA</name>
<evidence type="ECO:0000313" key="8">
    <source>
        <dbReference type="Ensembl" id="ENSECRP00000018393.1"/>
    </source>
</evidence>
<feature type="domain" description="RING-type" evidence="5">
    <location>
        <begin position="133"/>
        <end position="176"/>
    </location>
</feature>
<reference evidence="8" key="3">
    <citation type="submission" date="2025-09" db="UniProtKB">
        <authorList>
            <consortium name="Ensembl"/>
        </authorList>
    </citation>
    <scope>IDENTIFICATION</scope>
</reference>
<evidence type="ECO:0000259" key="5">
    <source>
        <dbReference type="PROSITE" id="PS50089"/>
    </source>
</evidence>
<reference evidence="8" key="2">
    <citation type="submission" date="2025-08" db="UniProtKB">
        <authorList>
            <consortium name="Ensembl"/>
        </authorList>
    </citation>
    <scope>IDENTIFICATION</scope>
</reference>
<dbReference type="RefSeq" id="XP_028658107.1">
    <property type="nucleotide sequence ID" value="XM_028802274.2"/>
</dbReference>
<dbReference type="InterPro" id="IPR017921">
    <property type="entry name" value="Znf_CTCHY"/>
</dbReference>
<gene>
    <name evidence="8" type="primary">rchy1</name>
</gene>
<organism evidence="8 9">
    <name type="scientific">Erpetoichthys calabaricus</name>
    <name type="common">Rope fish</name>
    <name type="synonym">Calamoichthys calabaricus</name>
    <dbReference type="NCBI Taxonomy" id="27687"/>
    <lineage>
        <taxon>Eukaryota</taxon>
        <taxon>Metazoa</taxon>
        <taxon>Chordata</taxon>
        <taxon>Craniata</taxon>
        <taxon>Vertebrata</taxon>
        <taxon>Euteleostomi</taxon>
        <taxon>Actinopterygii</taxon>
        <taxon>Polypteriformes</taxon>
        <taxon>Polypteridae</taxon>
        <taxon>Erpetoichthys</taxon>
    </lineage>
</organism>
<dbReference type="InterPro" id="IPR037274">
    <property type="entry name" value="Znf_CHY_sf"/>
</dbReference>
<dbReference type="SUPFAM" id="SSF161219">
    <property type="entry name" value="CHY zinc finger-like"/>
    <property type="match status" value="1"/>
</dbReference>
<dbReference type="SUPFAM" id="SSF57850">
    <property type="entry name" value="RING/U-box"/>
    <property type="match status" value="1"/>
</dbReference>
<proteinExistence type="predicted"/>